<proteinExistence type="predicted"/>
<dbReference type="AlphaFoldDB" id="A0AAD7CTU3"/>
<reference evidence="1" key="1">
    <citation type="submission" date="2023-03" db="EMBL/GenBank/DDBJ databases">
        <title>Massive genome expansion in bonnet fungi (Mycena s.s.) driven by repeated elements and novel gene families across ecological guilds.</title>
        <authorList>
            <consortium name="Lawrence Berkeley National Laboratory"/>
            <person name="Harder C.B."/>
            <person name="Miyauchi S."/>
            <person name="Viragh M."/>
            <person name="Kuo A."/>
            <person name="Thoen E."/>
            <person name="Andreopoulos B."/>
            <person name="Lu D."/>
            <person name="Skrede I."/>
            <person name="Drula E."/>
            <person name="Henrissat B."/>
            <person name="Morin E."/>
            <person name="Kohler A."/>
            <person name="Barry K."/>
            <person name="LaButti K."/>
            <person name="Morin E."/>
            <person name="Salamov A."/>
            <person name="Lipzen A."/>
            <person name="Mereny Z."/>
            <person name="Hegedus B."/>
            <person name="Baldrian P."/>
            <person name="Stursova M."/>
            <person name="Weitz H."/>
            <person name="Taylor A."/>
            <person name="Grigoriev I.V."/>
            <person name="Nagy L.G."/>
            <person name="Martin F."/>
            <person name="Kauserud H."/>
        </authorList>
    </citation>
    <scope>NUCLEOTIDE SEQUENCE</scope>
    <source>
        <strain evidence="1">CBHHK067</strain>
    </source>
</reference>
<accession>A0AAD7CTU3</accession>
<gene>
    <name evidence="1" type="ORF">B0H17DRAFT_1212089</name>
</gene>
<dbReference type="EMBL" id="JARKIE010000245">
    <property type="protein sequence ID" value="KAJ7661839.1"/>
    <property type="molecule type" value="Genomic_DNA"/>
</dbReference>
<comment type="caution">
    <text evidence="1">The sequence shown here is derived from an EMBL/GenBank/DDBJ whole genome shotgun (WGS) entry which is preliminary data.</text>
</comment>
<protein>
    <submittedName>
        <fullName evidence="1">Uncharacterized protein</fullName>
    </submittedName>
</protein>
<evidence type="ECO:0000313" key="2">
    <source>
        <dbReference type="Proteomes" id="UP001221757"/>
    </source>
</evidence>
<organism evidence="1 2">
    <name type="scientific">Mycena rosella</name>
    <name type="common">Pink bonnet</name>
    <name type="synonym">Agaricus rosellus</name>
    <dbReference type="NCBI Taxonomy" id="1033263"/>
    <lineage>
        <taxon>Eukaryota</taxon>
        <taxon>Fungi</taxon>
        <taxon>Dikarya</taxon>
        <taxon>Basidiomycota</taxon>
        <taxon>Agaricomycotina</taxon>
        <taxon>Agaricomycetes</taxon>
        <taxon>Agaricomycetidae</taxon>
        <taxon>Agaricales</taxon>
        <taxon>Marasmiineae</taxon>
        <taxon>Mycenaceae</taxon>
        <taxon>Mycena</taxon>
    </lineage>
</organism>
<name>A0AAD7CTU3_MYCRO</name>
<keyword evidence="2" id="KW-1185">Reference proteome</keyword>
<sequence>MRVNDTATGAPVRVNAALVRVSARRSRHFYQTPSMIWPALGSASHGPVYHQEPAATLAALDSWHTEILTQSQYNSTPIFLSIKIHRRLLMAAVPTVYVCRDDITWARFRQAFIDYEKSRTDLVLPRSRLPHVSGPSPIRMNTSGHKKFLSKVSGYKHGVDIFTEDQLNLAHELGLS</sequence>
<evidence type="ECO:0000313" key="1">
    <source>
        <dbReference type="EMBL" id="KAJ7661839.1"/>
    </source>
</evidence>
<dbReference type="Proteomes" id="UP001221757">
    <property type="component" value="Unassembled WGS sequence"/>
</dbReference>